<gene>
    <name evidence="1" type="ORF">ABC974_28780</name>
</gene>
<proteinExistence type="predicted"/>
<evidence type="ECO:0000313" key="1">
    <source>
        <dbReference type="EMBL" id="MEN2793643.1"/>
    </source>
</evidence>
<protein>
    <submittedName>
        <fullName evidence="1">Uncharacterized protein</fullName>
    </submittedName>
</protein>
<evidence type="ECO:0000313" key="2">
    <source>
        <dbReference type="Proteomes" id="UP001419910"/>
    </source>
</evidence>
<dbReference type="RefSeq" id="WP_343891434.1">
    <property type="nucleotide sequence ID" value="NZ_BAAAEH010000041.1"/>
</dbReference>
<organism evidence="1 2">
    <name type="scientific">Sphingomonas oligophenolica</name>
    <dbReference type="NCBI Taxonomy" id="301154"/>
    <lineage>
        <taxon>Bacteria</taxon>
        <taxon>Pseudomonadati</taxon>
        <taxon>Pseudomonadota</taxon>
        <taxon>Alphaproteobacteria</taxon>
        <taxon>Sphingomonadales</taxon>
        <taxon>Sphingomonadaceae</taxon>
        <taxon>Sphingomonas</taxon>
    </lineage>
</organism>
<reference evidence="1 2" key="1">
    <citation type="submission" date="2024-05" db="EMBL/GenBank/DDBJ databases">
        <authorList>
            <person name="Liu Q."/>
            <person name="Xin Y.-H."/>
        </authorList>
    </citation>
    <scope>NUCLEOTIDE SEQUENCE [LARGE SCALE GENOMIC DNA]</scope>
    <source>
        <strain evidence="1 2">CGMCC 1.10181</strain>
    </source>
</reference>
<dbReference type="EMBL" id="JBDIME010000060">
    <property type="protein sequence ID" value="MEN2793643.1"/>
    <property type="molecule type" value="Genomic_DNA"/>
</dbReference>
<dbReference type="Proteomes" id="UP001419910">
    <property type="component" value="Unassembled WGS sequence"/>
</dbReference>
<sequence>MLQLPEMRRIEAGLDDWCDNIARKNAFDALPLRKDIERLVPRLVTLNEVKRFRER</sequence>
<comment type="caution">
    <text evidence="1">The sequence shown here is derived from an EMBL/GenBank/DDBJ whole genome shotgun (WGS) entry which is preliminary data.</text>
</comment>
<name>A0ABU9YCV5_9SPHN</name>
<keyword evidence="2" id="KW-1185">Reference proteome</keyword>
<accession>A0ABU9YCV5</accession>